<dbReference type="Gene3D" id="3.20.20.450">
    <property type="entry name" value="EAL domain"/>
    <property type="match status" value="1"/>
</dbReference>
<feature type="transmembrane region" description="Helical" evidence="1">
    <location>
        <begin position="64"/>
        <end position="88"/>
    </location>
</feature>
<dbReference type="SMART" id="SM00086">
    <property type="entry name" value="PAC"/>
    <property type="match status" value="1"/>
</dbReference>
<dbReference type="FunFam" id="3.30.70.270:FF:000001">
    <property type="entry name" value="Diguanylate cyclase domain protein"/>
    <property type="match status" value="1"/>
</dbReference>
<dbReference type="Pfam" id="PF13321">
    <property type="entry name" value="DUF4084"/>
    <property type="match status" value="1"/>
</dbReference>
<dbReference type="Gene3D" id="3.30.70.270">
    <property type="match status" value="1"/>
</dbReference>
<reference evidence="6 7" key="1">
    <citation type="submission" date="2017-09" db="EMBL/GenBank/DDBJ databases">
        <title>Large-scale bioinformatics analysis of Bacillus genomes uncovers conserved roles of natural products in bacterial physiology.</title>
        <authorList>
            <consortium name="Agbiome Team Llc"/>
            <person name="Bleich R.M."/>
            <person name="Grubbs K.J."/>
            <person name="Santa Maria K.C."/>
            <person name="Allen S.E."/>
            <person name="Farag S."/>
            <person name="Shank E.A."/>
            <person name="Bowers A."/>
        </authorList>
    </citation>
    <scope>NUCLEOTIDE SEQUENCE [LARGE SCALE GENOMIC DNA]</scope>
    <source>
        <strain evidence="6 7">AFS092012</strain>
    </source>
</reference>
<feature type="transmembrane region" description="Helical" evidence="1">
    <location>
        <begin position="34"/>
        <end position="52"/>
    </location>
</feature>
<keyword evidence="1" id="KW-0812">Transmembrane</keyword>
<feature type="domain" description="GGDEF" evidence="5">
    <location>
        <begin position="494"/>
        <end position="627"/>
    </location>
</feature>
<dbReference type="RefSeq" id="WP_097897446.1">
    <property type="nucleotide sequence ID" value="NZ_NVOR01000015.1"/>
</dbReference>
<feature type="domain" description="PAS" evidence="2">
    <location>
        <begin position="339"/>
        <end position="409"/>
    </location>
</feature>
<dbReference type="InterPro" id="IPR025152">
    <property type="entry name" value="DUF4084"/>
</dbReference>
<protein>
    <recommendedName>
        <fullName evidence="8">DUF4084 domain-containing protein</fullName>
    </recommendedName>
</protein>
<feature type="transmembrane region" description="Helical" evidence="1">
    <location>
        <begin position="266"/>
        <end position="284"/>
    </location>
</feature>
<dbReference type="PROSITE" id="PS50883">
    <property type="entry name" value="EAL"/>
    <property type="match status" value="1"/>
</dbReference>
<dbReference type="PROSITE" id="PS50112">
    <property type="entry name" value="PAS"/>
    <property type="match status" value="1"/>
</dbReference>
<evidence type="ECO:0000259" key="3">
    <source>
        <dbReference type="PROSITE" id="PS50113"/>
    </source>
</evidence>
<dbReference type="SUPFAM" id="SSF55785">
    <property type="entry name" value="PYP-like sensor domain (PAS domain)"/>
    <property type="match status" value="1"/>
</dbReference>
<feature type="transmembrane region" description="Helical" evidence="1">
    <location>
        <begin position="224"/>
        <end position="245"/>
    </location>
</feature>
<dbReference type="SUPFAM" id="SSF141868">
    <property type="entry name" value="EAL domain-like"/>
    <property type="match status" value="1"/>
</dbReference>
<dbReference type="EMBL" id="NVOR01000015">
    <property type="protein sequence ID" value="PED83510.1"/>
    <property type="molecule type" value="Genomic_DNA"/>
</dbReference>
<name>A0AA91VG30_9BACI</name>
<dbReference type="PANTHER" id="PTHR44757">
    <property type="entry name" value="DIGUANYLATE CYCLASE DGCP"/>
    <property type="match status" value="1"/>
</dbReference>
<dbReference type="Gene3D" id="3.30.450.20">
    <property type="entry name" value="PAS domain"/>
    <property type="match status" value="1"/>
</dbReference>
<keyword evidence="1" id="KW-1133">Transmembrane helix</keyword>
<dbReference type="PANTHER" id="PTHR44757:SF2">
    <property type="entry name" value="BIOFILM ARCHITECTURE MAINTENANCE PROTEIN MBAA"/>
    <property type="match status" value="1"/>
</dbReference>
<dbReference type="SMART" id="SM00052">
    <property type="entry name" value="EAL"/>
    <property type="match status" value="1"/>
</dbReference>
<feature type="transmembrane region" description="Helical" evidence="1">
    <location>
        <begin position="7"/>
        <end position="28"/>
    </location>
</feature>
<dbReference type="InterPro" id="IPR000160">
    <property type="entry name" value="GGDEF_dom"/>
</dbReference>
<dbReference type="InterPro" id="IPR000014">
    <property type="entry name" value="PAS"/>
</dbReference>
<accession>A0AA91VG30</accession>
<dbReference type="FunFam" id="3.20.20.450:FF:000001">
    <property type="entry name" value="Cyclic di-GMP phosphodiesterase yahA"/>
    <property type="match status" value="1"/>
</dbReference>
<dbReference type="InterPro" id="IPR013767">
    <property type="entry name" value="PAS_fold"/>
</dbReference>
<dbReference type="InterPro" id="IPR035965">
    <property type="entry name" value="PAS-like_dom_sf"/>
</dbReference>
<dbReference type="InterPro" id="IPR043128">
    <property type="entry name" value="Rev_trsase/Diguanyl_cyclase"/>
</dbReference>
<keyword evidence="1" id="KW-0472">Membrane</keyword>
<comment type="caution">
    <text evidence="6">The sequence shown here is derived from an EMBL/GenBank/DDBJ whole genome shotgun (WGS) entry which is preliminary data.</text>
</comment>
<dbReference type="InterPro" id="IPR029787">
    <property type="entry name" value="Nucleotide_cyclase"/>
</dbReference>
<dbReference type="Pfam" id="PF00563">
    <property type="entry name" value="EAL"/>
    <property type="match status" value="1"/>
</dbReference>
<dbReference type="InterPro" id="IPR001610">
    <property type="entry name" value="PAC"/>
</dbReference>
<dbReference type="InterPro" id="IPR000700">
    <property type="entry name" value="PAS-assoc_C"/>
</dbReference>
<dbReference type="PROSITE" id="PS50887">
    <property type="entry name" value="GGDEF"/>
    <property type="match status" value="1"/>
</dbReference>
<dbReference type="CDD" id="cd00130">
    <property type="entry name" value="PAS"/>
    <property type="match status" value="1"/>
</dbReference>
<evidence type="ECO:0000259" key="4">
    <source>
        <dbReference type="PROSITE" id="PS50883"/>
    </source>
</evidence>
<sequence length="892" mass="102834">MINQRKYVNFVIMYILIFFLWIMFIPKGWSGKEFGIIFLFSFAAIFSCACLYKAIHKMKSGEKLFWILILCTCLCSFIMEITLFLQSFSIYKQSILSHEAVPFFIIQYILLFTGFAIKFTKHYSIKGLSQFLFDSIFIIIMNIYFILTIILNISQLSDITNEMWVITGYFIAQSLMIYAVISLYRREQHSSSRIALIIGFAIILIYGYVYIFQLNRGVEISAEFTYFIHTASILSIGLSSLLYVFNKPIQHETKMKYYPFDYVRFILPYFSLIITFIFIISELADKKPMLIGFALSLILLFLRQLYMWKANQKLINTYEKLTTQLEGKVEEGAFALSKSEQRYKSLFEDHPDAVFSLDMDGIFQSSNKACESLFTAYYCEVTSYSLLHFIDAQDHELLNRALQVTKEGRPQTLEVRTKKKEGYYYYLQVTLIPISIEKEVVGMFGIARDITALYEQQKQVEHLAFHDALTGLPNRRKFEKDLRSVLEEAQTNLNDVAVLFLDLDRFKKINDRLGHDVGDLLLIEVAKRLRGCLRSKDIVARQGGDEFTILLPDMYSEKSASFIADQILTVLNKPFFIQDEELSITPSIGIAMYPDYGTHATELMKHADMAMYRAKASGKNTYIFFSKEMSIAENEIHFLESELSKALQQNEFFLEYQPQVNMKTKQIIGFEALIRWKHPKLGTVSPAQFIPLAEETGFIIELGNWILRTACLEAKRWHNQGFTHLKVGVNLSVVQFNHADLIPTISKVLEETELIPEALDIEITESIAINKKQSVIEKLEQLQKLGIQISIDDFGTGYSSLSYLTKYPINTLKIAKEFISEIKNSPLEEAIISSIITLAKKLQLNVIAEGVETHEQWSFLHNQNCDHIQGFLISKPVSSKNVWMLLQQKTTV</sequence>
<dbReference type="CDD" id="cd01948">
    <property type="entry name" value="EAL"/>
    <property type="match status" value="1"/>
</dbReference>
<dbReference type="Proteomes" id="UP000221020">
    <property type="component" value="Unassembled WGS sequence"/>
</dbReference>
<dbReference type="Pfam" id="PF00989">
    <property type="entry name" value="PAS"/>
    <property type="match status" value="1"/>
</dbReference>
<organism evidence="6 7">
    <name type="scientific">Bacillus pseudomycoides</name>
    <dbReference type="NCBI Taxonomy" id="64104"/>
    <lineage>
        <taxon>Bacteria</taxon>
        <taxon>Bacillati</taxon>
        <taxon>Bacillota</taxon>
        <taxon>Bacilli</taxon>
        <taxon>Bacillales</taxon>
        <taxon>Bacillaceae</taxon>
        <taxon>Bacillus</taxon>
        <taxon>Bacillus cereus group</taxon>
    </lineage>
</organism>
<dbReference type="CDD" id="cd01949">
    <property type="entry name" value="GGDEF"/>
    <property type="match status" value="1"/>
</dbReference>
<feature type="transmembrane region" description="Helical" evidence="1">
    <location>
        <begin position="100"/>
        <end position="119"/>
    </location>
</feature>
<feature type="domain" description="PAC" evidence="3">
    <location>
        <begin position="411"/>
        <end position="462"/>
    </location>
</feature>
<dbReference type="SUPFAM" id="SSF55073">
    <property type="entry name" value="Nucleotide cyclase"/>
    <property type="match status" value="1"/>
</dbReference>
<evidence type="ECO:0000259" key="5">
    <source>
        <dbReference type="PROSITE" id="PS50887"/>
    </source>
</evidence>
<evidence type="ECO:0000259" key="2">
    <source>
        <dbReference type="PROSITE" id="PS50112"/>
    </source>
</evidence>
<dbReference type="NCBIfam" id="TIGR00229">
    <property type="entry name" value="sensory_box"/>
    <property type="match status" value="1"/>
</dbReference>
<evidence type="ECO:0000313" key="6">
    <source>
        <dbReference type="EMBL" id="PED83510.1"/>
    </source>
</evidence>
<feature type="domain" description="EAL" evidence="4">
    <location>
        <begin position="636"/>
        <end position="890"/>
    </location>
</feature>
<evidence type="ECO:0000313" key="7">
    <source>
        <dbReference type="Proteomes" id="UP000221020"/>
    </source>
</evidence>
<dbReference type="InterPro" id="IPR052155">
    <property type="entry name" value="Biofilm_reg_signaling"/>
</dbReference>
<evidence type="ECO:0008006" key="8">
    <source>
        <dbReference type="Google" id="ProtNLM"/>
    </source>
</evidence>
<dbReference type="SMART" id="SM00267">
    <property type="entry name" value="GGDEF"/>
    <property type="match status" value="1"/>
</dbReference>
<dbReference type="InterPro" id="IPR001633">
    <property type="entry name" value="EAL_dom"/>
</dbReference>
<dbReference type="NCBIfam" id="TIGR00254">
    <property type="entry name" value="GGDEF"/>
    <property type="match status" value="1"/>
</dbReference>
<feature type="transmembrane region" description="Helical" evidence="1">
    <location>
        <begin position="193"/>
        <end position="212"/>
    </location>
</feature>
<feature type="transmembrane region" description="Helical" evidence="1">
    <location>
        <begin position="163"/>
        <end position="181"/>
    </location>
</feature>
<dbReference type="PROSITE" id="PS50113">
    <property type="entry name" value="PAC"/>
    <property type="match status" value="1"/>
</dbReference>
<feature type="transmembrane region" description="Helical" evidence="1">
    <location>
        <begin position="131"/>
        <end position="151"/>
    </location>
</feature>
<proteinExistence type="predicted"/>
<dbReference type="AlphaFoldDB" id="A0AA91VG30"/>
<dbReference type="GO" id="GO:0006355">
    <property type="term" value="P:regulation of DNA-templated transcription"/>
    <property type="evidence" value="ECO:0007669"/>
    <property type="project" value="InterPro"/>
</dbReference>
<dbReference type="SMART" id="SM00091">
    <property type="entry name" value="PAS"/>
    <property type="match status" value="1"/>
</dbReference>
<dbReference type="InterPro" id="IPR035919">
    <property type="entry name" value="EAL_sf"/>
</dbReference>
<dbReference type="Pfam" id="PF00990">
    <property type="entry name" value="GGDEF"/>
    <property type="match status" value="1"/>
</dbReference>
<evidence type="ECO:0000256" key="1">
    <source>
        <dbReference type="SAM" id="Phobius"/>
    </source>
</evidence>
<gene>
    <name evidence="6" type="ORF">CON65_06460</name>
</gene>